<dbReference type="InterPro" id="IPR038385">
    <property type="entry name" value="Sua5/YwlC_C"/>
</dbReference>
<evidence type="ECO:0000256" key="12">
    <source>
        <dbReference type="ARBA" id="ARBA00048366"/>
    </source>
</evidence>
<dbReference type="EMBL" id="CP018221">
    <property type="protein sequence ID" value="API58044.1"/>
    <property type="molecule type" value="Genomic_DNA"/>
</dbReference>
<dbReference type="Pfam" id="PF03481">
    <property type="entry name" value="Sua5_C"/>
    <property type="match status" value="1"/>
</dbReference>
<dbReference type="OrthoDB" id="9814580at2"/>
<dbReference type="GO" id="GO:0061710">
    <property type="term" value="F:L-threonylcarbamoyladenylate synthase"/>
    <property type="evidence" value="ECO:0007669"/>
    <property type="project" value="UniProtKB-EC"/>
</dbReference>
<name>A0A1L3ZQZ0_9SPHN</name>
<dbReference type="GO" id="GO:0008033">
    <property type="term" value="P:tRNA processing"/>
    <property type="evidence" value="ECO:0007669"/>
    <property type="project" value="UniProtKB-KW"/>
</dbReference>
<keyword evidence="7 13" id="KW-0819">tRNA processing</keyword>
<evidence type="ECO:0000256" key="6">
    <source>
        <dbReference type="ARBA" id="ARBA00022679"/>
    </source>
</evidence>
<comment type="catalytic activity">
    <reaction evidence="12 13">
        <text>L-threonine + hydrogencarbonate + ATP = L-threonylcarbamoyladenylate + diphosphate + H2O</text>
        <dbReference type="Rhea" id="RHEA:36407"/>
        <dbReference type="ChEBI" id="CHEBI:15377"/>
        <dbReference type="ChEBI" id="CHEBI:17544"/>
        <dbReference type="ChEBI" id="CHEBI:30616"/>
        <dbReference type="ChEBI" id="CHEBI:33019"/>
        <dbReference type="ChEBI" id="CHEBI:57926"/>
        <dbReference type="ChEBI" id="CHEBI:73682"/>
        <dbReference type="EC" id="2.7.7.87"/>
    </reaction>
</comment>
<dbReference type="InterPro" id="IPR006070">
    <property type="entry name" value="Sua5-like_dom"/>
</dbReference>
<reference evidence="17" key="1">
    <citation type="submission" date="2016-11" db="EMBL/GenBank/DDBJ databases">
        <title>Complete Genome Sequence of alachlor-degrading Sphingomonas sp. strain JJ-A5.</title>
        <authorList>
            <person name="Lee H."/>
            <person name="Ka J.-O."/>
        </authorList>
    </citation>
    <scope>NUCLEOTIDE SEQUENCE [LARGE SCALE GENOMIC DNA]</scope>
    <source>
        <strain evidence="17">JJ-A5</strain>
    </source>
</reference>
<feature type="binding site" evidence="14">
    <location>
        <position position="148"/>
    </location>
    <ligand>
        <name>ATP</name>
        <dbReference type="ChEBI" id="CHEBI:30616"/>
    </ligand>
</feature>
<evidence type="ECO:0000256" key="1">
    <source>
        <dbReference type="ARBA" id="ARBA00004496"/>
    </source>
</evidence>
<evidence type="ECO:0000256" key="8">
    <source>
        <dbReference type="ARBA" id="ARBA00022695"/>
    </source>
</evidence>
<evidence type="ECO:0000256" key="3">
    <source>
        <dbReference type="ARBA" id="ARBA00012584"/>
    </source>
</evidence>
<feature type="binding site" evidence="14">
    <location>
        <position position="156"/>
    </location>
    <ligand>
        <name>ATP</name>
        <dbReference type="ChEBI" id="CHEBI:30616"/>
    </ligand>
</feature>
<comment type="function">
    <text evidence="13">Required for the formation of a threonylcarbamoyl group on adenosine at position 37 (t(6)A37) in tRNAs that read codons beginning with adenine.</text>
</comment>
<dbReference type="AlphaFoldDB" id="A0A1L3ZQZ0"/>
<protein>
    <recommendedName>
        <fullName evidence="4 13">Threonylcarbamoyl-AMP synthase</fullName>
        <shortName evidence="13">TC-AMP synthase</shortName>
        <ecNumber evidence="3 13">2.7.7.87</ecNumber>
    </recommendedName>
    <alternativeName>
        <fullName evidence="11 13">L-threonylcarbamoyladenylate synthase</fullName>
    </alternativeName>
</protein>
<evidence type="ECO:0000256" key="10">
    <source>
        <dbReference type="ARBA" id="ARBA00022840"/>
    </source>
</evidence>
<dbReference type="GO" id="GO:0005737">
    <property type="term" value="C:cytoplasm"/>
    <property type="evidence" value="ECO:0007669"/>
    <property type="project" value="UniProtKB-SubCell"/>
</dbReference>
<keyword evidence="6 13" id="KW-0808">Transferase</keyword>
<evidence type="ECO:0000259" key="15">
    <source>
        <dbReference type="PROSITE" id="PS51163"/>
    </source>
</evidence>
<dbReference type="InterPro" id="IPR017945">
    <property type="entry name" value="DHBP_synth_RibB-like_a/b_dom"/>
</dbReference>
<evidence type="ECO:0000256" key="11">
    <source>
        <dbReference type="ARBA" id="ARBA00029774"/>
    </source>
</evidence>
<dbReference type="PANTHER" id="PTHR17490:SF16">
    <property type="entry name" value="THREONYLCARBAMOYL-AMP SYNTHASE"/>
    <property type="match status" value="1"/>
</dbReference>
<evidence type="ECO:0000256" key="5">
    <source>
        <dbReference type="ARBA" id="ARBA00022490"/>
    </source>
</evidence>
<evidence type="ECO:0000256" key="13">
    <source>
        <dbReference type="PIRNR" id="PIRNR004930"/>
    </source>
</evidence>
<keyword evidence="5 13" id="KW-0963">Cytoplasm</keyword>
<dbReference type="RefSeq" id="WP_072595620.1">
    <property type="nucleotide sequence ID" value="NZ_CP018221.1"/>
</dbReference>
<dbReference type="STRING" id="1921510.BSL82_00965"/>
<dbReference type="InterPro" id="IPR050156">
    <property type="entry name" value="TC-AMP_synthase_SUA5"/>
</dbReference>
<feature type="binding site" evidence="14">
    <location>
        <position position="146"/>
    </location>
    <ligand>
        <name>L-threonine</name>
        <dbReference type="ChEBI" id="CHEBI:57926"/>
    </ligand>
</feature>
<dbReference type="PANTHER" id="PTHR17490">
    <property type="entry name" value="SUA5"/>
    <property type="match status" value="1"/>
</dbReference>
<dbReference type="GO" id="GO:0006450">
    <property type="term" value="P:regulation of translational fidelity"/>
    <property type="evidence" value="ECO:0007669"/>
    <property type="project" value="TreeGrafter"/>
</dbReference>
<dbReference type="GO" id="GO:0000049">
    <property type="term" value="F:tRNA binding"/>
    <property type="evidence" value="ECO:0007669"/>
    <property type="project" value="TreeGrafter"/>
</dbReference>
<evidence type="ECO:0000256" key="2">
    <source>
        <dbReference type="ARBA" id="ARBA00007663"/>
    </source>
</evidence>
<keyword evidence="9 13" id="KW-0547">Nucleotide-binding</keyword>
<dbReference type="Proteomes" id="UP000182063">
    <property type="component" value="Chromosome"/>
</dbReference>
<evidence type="ECO:0000256" key="4">
    <source>
        <dbReference type="ARBA" id="ARBA00015492"/>
    </source>
</evidence>
<keyword evidence="10 13" id="KW-0067">ATP-binding</keyword>
<evidence type="ECO:0000256" key="7">
    <source>
        <dbReference type="ARBA" id="ARBA00022694"/>
    </source>
</evidence>
<dbReference type="NCBIfam" id="TIGR00057">
    <property type="entry name" value="L-threonylcarbamoyladenylate synthase"/>
    <property type="match status" value="1"/>
</dbReference>
<dbReference type="InterPro" id="IPR005145">
    <property type="entry name" value="Sua5_C"/>
</dbReference>
<gene>
    <name evidence="16" type="ORF">BSL82_00965</name>
</gene>
<feature type="binding site" evidence="14">
    <location>
        <position position="186"/>
    </location>
    <ligand>
        <name>L-threonine</name>
        <dbReference type="ChEBI" id="CHEBI:57926"/>
    </ligand>
</feature>
<feature type="binding site" evidence="14">
    <location>
        <position position="66"/>
    </location>
    <ligand>
        <name>ATP</name>
        <dbReference type="ChEBI" id="CHEBI:30616"/>
    </ligand>
</feature>
<proteinExistence type="inferred from homology"/>
<accession>A0A1L3ZQZ0</accession>
<dbReference type="InterPro" id="IPR010923">
    <property type="entry name" value="T(6)A37_SUA5"/>
</dbReference>
<feature type="domain" description="YrdC-like" evidence="15">
    <location>
        <begin position="17"/>
        <end position="204"/>
    </location>
</feature>
<dbReference type="Pfam" id="PF01300">
    <property type="entry name" value="Sua5_yciO_yrdC"/>
    <property type="match status" value="1"/>
</dbReference>
<dbReference type="GO" id="GO:0003725">
    <property type="term" value="F:double-stranded RNA binding"/>
    <property type="evidence" value="ECO:0007669"/>
    <property type="project" value="UniProtKB-UniRule"/>
</dbReference>
<dbReference type="Gene3D" id="3.90.870.10">
    <property type="entry name" value="DHBP synthase"/>
    <property type="match status" value="1"/>
</dbReference>
<evidence type="ECO:0000256" key="14">
    <source>
        <dbReference type="PIRSR" id="PIRSR004930-1"/>
    </source>
</evidence>
<feature type="binding site" evidence="14">
    <location>
        <position position="200"/>
    </location>
    <ligand>
        <name>ATP</name>
        <dbReference type="ChEBI" id="CHEBI:30616"/>
    </ligand>
</feature>
<dbReference type="PIRSF" id="PIRSF004930">
    <property type="entry name" value="Tln_factor_SUA5"/>
    <property type="match status" value="1"/>
</dbReference>
<keyword evidence="17" id="KW-1185">Reference proteome</keyword>
<dbReference type="PROSITE" id="PS51163">
    <property type="entry name" value="YRDC"/>
    <property type="match status" value="1"/>
</dbReference>
<evidence type="ECO:0000313" key="16">
    <source>
        <dbReference type="EMBL" id="API58044.1"/>
    </source>
</evidence>
<feature type="binding site" evidence="14">
    <location>
        <position position="62"/>
    </location>
    <ligand>
        <name>ATP</name>
        <dbReference type="ChEBI" id="CHEBI:30616"/>
    </ligand>
</feature>
<dbReference type="EC" id="2.7.7.87" evidence="3 13"/>
<dbReference type="KEGG" id="sphj:BSL82_00965"/>
<keyword evidence="8 13" id="KW-0548">Nucleotidyltransferase</keyword>
<evidence type="ECO:0000256" key="9">
    <source>
        <dbReference type="ARBA" id="ARBA00022741"/>
    </source>
</evidence>
<evidence type="ECO:0000313" key="17">
    <source>
        <dbReference type="Proteomes" id="UP000182063"/>
    </source>
</evidence>
<dbReference type="Gene3D" id="3.40.50.11030">
    <property type="entry name" value="Threonylcarbamoyl-AMP synthase, C-terminal domain"/>
    <property type="match status" value="1"/>
</dbReference>
<feature type="binding site" evidence="14">
    <location>
        <position position="122"/>
    </location>
    <ligand>
        <name>L-threonine</name>
        <dbReference type="ChEBI" id="CHEBI:57926"/>
    </ligand>
</feature>
<feature type="binding site" evidence="14">
    <location>
        <position position="71"/>
    </location>
    <ligand>
        <name>L-threonine</name>
        <dbReference type="ChEBI" id="CHEBI:57926"/>
    </ligand>
</feature>
<feature type="binding site" evidence="14">
    <location>
        <position position="232"/>
    </location>
    <ligand>
        <name>ATP</name>
        <dbReference type="ChEBI" id="CHEBI:30616"/>
    </ligand>
</feature>
<feature type="binding site" evidence="14">
    <location>
        <position position="126"/>
    </location>
    <ligand>
        <name>L-threonine</name>
        <dbReference type="ChEBI" id="CHEBI:57926"/>
    </ligand>
</feature>
<dbReference type="SUPFAM" id="SSF55821">
    <property type="entry name" value="YrdC/RibB"/>
    <property type="match status" value="1"/>
</dbReference>
<dbReference type="GO" id="GO:0005524">
    <property type="term" value="F:ATP binding"/>
    <property type="evidence" value="ECO:0007669"/>
    <property type="project" value="UniProtKB-UniRule"/>
</dbReference>
<comment type="similarity">
    <text evidence="2 13">Belongs to the SUA5 family.</text>
</comment>
<sequence length="321" mass="33446">MTESPPLYETRVADISAESIALAAALIREGRPVAIPTETVYGLACDATNADAVAQVYAAKGRPSFNPLIAHVTGLEMARQYVAVPRQALDLMARFWPGPLTLVLTLCPETAISSLVTAGLPTLAVRCPDHPVAQALIASVGRPLAAPSANASGRISPTRAEHVLRSLGGRIPLILDAGPTTAGLESTIVAVTPDGLRLLREGAIPAETLGLGRAVTESEGRPSAPGQLMSHYAPRQPVRLNALSAMPGEFLIGFGDMGGDVNLSPSGDLVEAAVRLFDLLHIAEDSGRDAIAIAPVPDTGLGRAINDRLRRAAAERPLRPS</sequence>
<organism evidence="16 17">
    <name type="scientific">Tardibacter chloracetimidivorans</name>
    <dbReference type="NCBI Taxonomy" id="1921510"/>
    <lineage>
        <taxon>Bacteria</taxon>
        <taxon>Pseudomonadati</taxon>
        <taxon>Pseudomonadota</taxon>
        <taxon>Alphaproteobacteria</taxon>
        <taxon>Sphingomonadales</taxon>
        <taxon>Sphingomonadaceae</taxon>
        <taxon>Tardibacter</taxon>
    </lineage>
</organism>
<comment type="subcellular location">
    <subcellularLocation>
        <location evidence="1 13">Cytoplasm</location>
    </subcellularLocation>
</comment>
<feature type="binding site" evidence="14">
    <location>
        <position position="39"/>
    </location>
    <ligand>
        <name>L-threonine</name>
        <dbReference type="ChEBI" id="CHEBI:57926"/>
    </ligand>
</feature>